<evidence type="ECO:0000256" key="1">
    <source>
        <dbReference type="ARBA" id="ARBA00022630"/>
    </source>
</evidence>
<evidence type="ECO:0000256" key="6">
    <source>
        <dbReference type="SAM" id="SignalP"/>
    </source>
</evidence>
<protein>
    <recommendedName>
        <fullName evidence="9">SsuA/THI5-like domain-containing protein</fullName>
    </recommendedName>
</protein>
<dbReference type="Gene3D" id="3.20.20.30">
    <property type="entry name" value="Luciferase-like domain"/>
    <property type="match status" value="1"/>
</dbReference>
<feature type="region of interest" description="Disordered" evidence="5">
    <location>
        <begin position="168"/>
        <end position="273"/>
    </location>
</feature>
<reference evidence="7" key="1">
    <citation type="submission" date="2020-11" db="EMBL/GenBank/DDBJ databases">
        <title>Complete genome sequence of a novel pathogenic Methylobacterium strain isolated from rice in Vietnam.</title>
        <authorList>
            <person name="Lai K."/>
            <person name="Okazaki S."/>
            <person name="Higashi K."/>
            <person name="Mori H."/>
            <person name="Toyoda A."/>
            <person name="Kurokawa K."/>
        </authorList>
    </citation>
    <scope>NUCLEOTIDE SEQUENCE</scope>
    <source>
        <strain evidence="7">VL1</strain>
    </source>
</reference>
<keyword evidence="4" id="KW-0503">Monooxygenase</keyword>
<proteinExistence type="predicted"/>
<evidence type="ECO:0000256" key="3">
    <source>
        <dbReference type="ARBA" id="ARBA00023002"/>
    </source>
</evidence>
<accession>A0A8H8WT55</accession>
<dbReference type="RefSeq" id="WP_342345231.1">
    <property type="nucleotide sequence ID" value="NZ_AP024145.1"/>
</dbReference>
<dbReference type="Proteomes" id="UP000663508">
    <property type="component" value="Chromosome"/>
</dbReference>
<evidence type="ECO:0000313" key="7">
    <source>
        <dbReference type="EMBL" id="BCM83857.1"/>
    </source>
</evidence>
<dbReference type="InterPro" id="IPR051260">
    <property type="entry name" value="Diverse_substr_monoxygenases"/>
</dbReference>
<sequence>MTADPPSHRPSGRPLVAALLGLVALLATAAAPALAQSGTPIKASIEKRDLRVGFTPGPYEDAFKAGAAPVLGAQGYRIAYAHFSTGLEVNKAVAFADPEKIRRIEHTGEHFRMEGIHLVDPSPQRTPFLFQAGASKRGRDFAAVQAEAVFLSDPSKAAIAATVVDTRRRGAAAGEGPVVGPDRREAEADRHRLGPGGDRTEGEGEGERDGREDAAGEADGERTGRRRQRGEEPECEAGEETHRRHSAAWRAGARGARWTGLGSPRWSRRVRPS</sequence>
<dbReference type="KEGG" id="mind:mvi_23180"/>
<feature type="compositionally biased region" description="Low complexity" evidence="5">
    <location>
        <begin position="248"/>
        <end position="258"/>
    </location>
</feature>
<feature type="compositionally biased region" description="Basic and acidic residues" evidence="5">
    <location>
        <begin position="181"/>
        <end position="223"/>
    </location>
</feature>
<organism evidence="7 8">
    <name type="scientific">Methylobacterium indicum</name>
    <dbReference type="NCBI Taxonomy" id="1775910"/>
    <lineage>
        <taxon>Bacteria</taxon>
        <taxon>Pseudomonadati</taxon>
        <taxon>Pseudomonadota</taxon>
        <taxon>Alphaproteobacteria</taxon>
        <taxon>Hyphomicrobiales</taxon>
        <taxon>Methylobacteriaceae</taxon>
        <taxon>Methylobacterium</taxon>
    </lineage>
</organism>
<feature type="signal peptide" evidence="6">
    <location>
        <begin position="1"/>
        <end position="35"/>
    </location>
</feature>
<dbReference type="GO" id="GO:0004497">
    <property type="term" value="F:monooxygenase activity"/>
    <property type="evidence" value="ECO:0007669"/>
    <property type="project" value="UniProtKB-KW"/>
</dbReference>
<keyword evidence="6" id="KW-0732">Signal</keyword>
<dbReference type="AlphaFoldDB" id="A0A8H8WT55"/>
<dbReference type="SUPFAM" id="SSF51679">
    <property type="entry name" value="Bacterial luciferase-like"/>
    <property type="match status" value="1"/>
</dbReference>
<keyword evidence="1" id="KW-0285">Flavoprotein</keyword>
<dbReference type="InterPro" id="IPR036661">
    <property type="entry name" value="Luciferase-like_sf"/>
</dbReference>
<keyword evidence="2" id="KW-0288">FMN</keyword>
<evidence type="ECO:0000256" key="5">
    <source>
        <dbReference type="SAM" id="MobiDB-lite"/>
    </source>
</evidence>
<gene>
    <name evidence="7" type="ORF">mvi_23180</name>
</gene>
<keyword evidence="3" id="KW-0560">Oxidoreductase</keyword>
<feature type="chain" id="PRO_5034385889" description="SsuA/THI5-like domain-containing protein" evidence="6">
    <location>
        <begin position="36"/>
        <end position="273"/>
    </location>
</feature>
<dbReference type="PANTHER" id="PTHR30011">
    <property type="entry name" value="ALKANESULFONATE MONOOXYGENASE-RELATED"/>
    <property type="match status" value="1"/>
</dbReference>
<dbReference type="EMBL" id="AP024145">
    <property type="protein sequence ID" value="BCM83857.1"/>
    <property type="molecule type" value="Genomic_DNA"/>
</dbReference>
<evidence type="ECO:0008006" key="9">
    <source>
        <dbReference type="Google" id="ProtNLM"/>
    </source>
</evidence>
<evidence type="ECO:0000256" key="2">
    <source>
        <dbReference type="ARBA" id="ARBA00022643"/>
    </source>
</evidence>
<evidence type="ECO:0000313" key="8">
    <source>
        <dbReference type="Proteomes" id="UP000663508"/>
    </source>
</evidence>
<evidence type="ECO:0000256" key="4">
    <source>
        <dbReference type="ARBA" id="ARBA00023033"/>
    </source>
</evidence>
<dbReference type="GO" id="GO:0016705">
    <property type="term" value="F:oxidoreductase activity, acting on paired donors, with incorporation or reduction of molecular oxygen"/>
    <property type="evidence" value="ECO:0007669"/>
    <property type="project" value="InterPro"/>
</dbReference>
<dbReference type="PANTHER" id="PTHR30011:SF16">
    <property type="entry name" value="C2H2 FINGER DOMAIN TRANSCRIPTION FACTOR (EUROFUNG)-RELATED"/>
    <property type="match status" value="1"/>
</dbReference>
<name>A0A8H8WT55_9HYPH</name>